<evidence type="ECO:0000313" key="5">
    <source>
        <dbReference type="EMBL" id="GEU75774.1"/>
    </source>
</evidence>
<dbReference type="PRINTS" id="PR00364">
    <property type="entry name" value="DISEASERSIST"/>
</dbReference>
<dbReference type="Pfam" id="PF23247">
    <property type="entry name" value="LRR_RPS2"/>
    <property type="match status" value="6"/>
</dbReference>
<dbReference type="InterPro" id="IPR027417">
    <property type="entry name" value="P-loop_NTPase"/>
</dbReference>
<feature type="domain" description="Disease resistance protein At4g27190-like leucine-rich repeats" evidence="4">
    <location>
        <begin position="1364"/>
        <end position="1483"/>
    </location>
</feature>
<feature type="domain" description="Disease resistance protein At4g27190-like leucine-rich repeats" evidence="4">
    <location>
        <begin position="717"/>
        <end position="772"/>
    </location>
</feature>
<feature type="domain" description="Disease resistance protein At4g27190-like leucine-rich repeats" evidence="4">
    <location>
        <begin position="524"/>
        <end position="643"/>
    </location>
</feature>
<dbReference type="SUPFAM" id="SSF52047">
    <property type="entry name" value="RNI-like"/>
    <property type="match status" value="5"/>
</dbReference>
<comment type="similarity">
    <text evidence="1">Belongs to the disease resistance NB-LRR family.</text>
</comment>
<dbReference type="InterPro" id="IPR050905">
    <property type="entry name" value="Plant_NBS-LRR"/>
</dbReference>
<dbReference type="PANTHER" id="PTHR33463">
    <property type="entry name" value="NB-ARC DOMAIN-CONTAINING PROTEIN-RELATED"/>
    <property type="match status" value="1"/>
</dbReference>
<dbReference type="Gene3D" id="3.40.50.300">
    <property type="entry name" value="P-loop containing nucleotide triphosphate hydrolases"/>
    <property type="match status" value="1"/>
</dbReference>
<feature type="domain" description="Disease resistance protein At4g27190-like leucine-rich repeats" evidence="4">
    <location>
        <begin position="1208"/>
        <end position="1303"/>
    </location>
</feature>
<dbReference type="SUPFAM" id="SSF52540">
    <property type="entry name" value="P-loop containing nucleoside triphosphate hydrolases"/>
    <property type="match status" value="1"/>
</dbReference>
<dbReference type="Gene3D" id="3.80.10.10">
    <property type="entry name" value="Ribonuclease Inhibitor"/>
    <property type="match status" value="4"/>
</dbReference>
<dbReference type="InterPro" id="IPR057135">
    <property type="entry name" value="At4g27190-like_LRR"/>
</dbReference>
<name>A0A6L2MU32_TANCI</name>
<evidence type="ECO:0000256" key="1">
    <source>
        <dbReference type="ARBA" id="ARBA00008894"/>
    </source>
</evidence>
<evidence type="ECO:0000256" key="2">
    <source>
        <dbReference type="ARBA" id="ARBA00022821"/>
    </source>
</evidence>
<organism evidence="5">
    <name type="scientific">Tanacetum cinerariifolium</name>
    <name type="common">Dalmatian daisy</name>
    <name type="synonym">Chrysanthemum cinerariifolium</name>
    <dbReference type="NCBI Taxonomy" id="118510"/>
    <lineage>
        <taxon>Eukaryota</taxon>
        <taxon>Viridiplantae</taxon>
        <taxon>Streptophyta</taxon>
        <taxon>Embryophyta</taxon>
        <taxon>Tracheophyta</taxon>
        <taxon>Spermatophyta</taxon>
        <taxon>Magnoliopsida</taxon>
        <taxon>eudicotyledons</taxon>
        <taxon>Gunneridae</taxon>
        <taxon>Pentapetalae</taxon>
        <taxon>asterids</taxon>
        <taxon>campanulids</taxon>
        <taxon>Asterales</taxon>
        <taxon>Asteraceae</taxon>
        <taxon>Asteroideae</taxon>
        <taxon>Anthemideae</taxon>
        <taxon>Anthemidinae</taxon>
        <taxon>Tanacetum</taxon>
    </lineage>
</organism>
<feature type="domain" description="NB-ARC" evidence="3">
    <location>
        <begin position="162"/>
        <end position="198"/>
    </location>
</feature>
<proteinExistence type="inferred from homology"/>
<dbReference type="InterPro" id="IPR032675">
    <property type="entry name" value="LRR_dom_sf"/>
</dbReference>
<evidence type="ECO:0000259" key="4">
    <source>
        <dbReference type="Pfam" id="PF23247"/>
    </source>
</evidence>
<feature type="domain" description="Disease resistance protein At4g27190-like leucine-rich repeats" evidence="4">
    <location>
        <begin position="946"/>
        <end position="1065"/>
    </location>
</feature>
<reference evidence="5" key="1">
    <citation type="journal article" date="2019" name="Sci. Rep.">
        <title>Draft genome of Tanacetum cinerariifolium, the natural source of mosquito coil.</title>
        <authorList>
            <person name="Yamashiro T."/>
            <person name="Shiraishi A."/>
            <person name="Satake H."/>
            <person name="Nakayama K."/>
        </authorList>
    </citation>
    <scope>NUCLEOTIDE SEQUENCE</scope>
</reference>
<feature type="domain" description="Disease resistance protein At4g27190-like leucine-rich repeats" evidence="4">
    <location>
        <begin position="775"/>
        <end position="907"/>
    </location>
</feature>
<dbReference type="PANTHER" id="PTHR33463:SF222">
    <property type="entry name" value="NB-ARC-RELATED"/>
    <property type="match status" value="1"/>
</dbReference>
<keyword evidence="2" id="KW-0611">Plant defense</keyword>
<sequence length="1584" mass="180458">MEIVSAIIGPVVNALTVHITQKLRNLTSFAEHVNRMKNRMKVLEGQRADIEKKMRRNSESNLEIPTRVSGWLEEVEKVKKDVDNIPSNNIGCFNVKRKYLAGRNALRVTEDIEHLIKESSDIIWSDAQIPLGRVDSKLSASTSTSTSGGNTQIWFESRDKIFNDALKFLQDDDKTRVIALCGMGGVGKTTLMKQLKVAAKDNKMFSWIVDDSNIPIEDLTRYAWGLKLLKQVFTMGNARDSTQTSVSNLKKAYLLMDGDSDDYECVKLHDLVLAFVVATVSKGGEEGCWIIHHDDFSKSSEDVNMSQSCKQISLTCKGMSEFPSEFKFPKLSLLKLIHGDESLRFPLDFYVGMDKLQVIAIEELEYPLVPTSFQFSTNLRTLCCYNLVIDDGVLKNMVKLEELYMIAFGEKACYFTDNNCNELAERSEHLFALEFEFIGNNAHLKNMAFEKLNRFKLSVGYYYLEVKDYLETDQVDMHSYQNSLNLIINREELLKSKINELFKITDALYLEVNDMNTLEDVDMESPHPQHPPRNSSFYNLRLLVVSECAELKYLFTPSVATNLSKLEYLKVSGCVTMVAVIHIENNGSNIIKFLNLKYLHLAELPKLLCFSNNTNVIELPQLMKLKLENLPHLTNIYPSSATSYVSSDISCMQSLFNKEDATPKLEKLNVYGMENLKEIWPPQFSISNLCLLRELKVCDCDSIEVLFSMDFGEIEHLSSSLRSITVERCDSVVKLFSCNPFPFLNNLQELEVVHCRSIQVLFDTDLGRAGKIEEQVCSSSLRRIYVYSCKSLMSVFPSNPMPLFNNLEELEVKYCASIEVILDIMGCVGETDKVSSSRLRSINLEKLEKLREVWRIEDAGNNLILHGFEAVESIYIYDCERFENIITPATTNFEMRALKEVTIIDCGGESETNDEMVESKQDQEIDVVSIPGKELNDDISKVAFPYSYLLHTFHHLHNLFLRDYKAVEVVFEIMCPSSRDLAHDTQQPLILPYLEELVLTGLERMSHVWKCNWNEFLILQKPHSQSSFHNLTTIRMNYCHSIKYLFSPLMAKLLSNLKKVEIMSCDGIEEVVSNRDDEDASIYSHTTTTFFPHLDLLYFYNLKNFKCIGGGANGISTDIHDQLKFSQASWSWSLCQYAREMSITDCDALSSVIPWYAVGQMQKLQVLEISDCKSMTEVFETQEINNKSGIDTGKSLPRLEYIMMLKLPKLKILKIQGCDLLKHIFTFSTLESLAELEELEIKDCEAMEVIVNKQTGDQKVVFPHLKSLILVDLPNLVGFFLGKNEFTWTTLEKVVISECPQITVFTYGQSTAPKLKFISTSLGKHSVECGLNFHVMTTSHQTRLPSYESTSSYCPTTMERLPWSYHNLIEMDVGYNLSCGQTLFSSDKLLQLKKLDTIRCIFGRIEEIFDSQTVAEIPNLRQVDLEQLSRLKYIWKSKHGTVLKFPNLTRLSIQFCNSLECVFTCSMVGSILQLQELNISNCKMKVIVKGEEECDVIGNATVVFPCLKSLKLEGLSSLEGFCLGNEAFEFPSLDTLQITRCSEMRVFTKGDLSAPKLFAINSIWGRKLNIHNRLNSFMNTSPSL</sequence>
<dbReference type="Pfam" id="PF00931">
    <property type="entry name" value="NB-ARC"/>
    <property type="match status" value="1"/>
</dbReference>
<accession>A0A6L2MU32</accession>
<comment type="caution">
    <text evidence="5">The sequence shown here is derived from an EMBL/GenBank/DDBJ whole genome shotgun (WGS) entry which is preliminary data.</text>
</comment>
<gene>
    <name evidence="5" type="ORF">Tci_047752</name>
</gene>
<evidence type="ECO:0000259" key="3">
    <source>
        <dbReference type="Pfam" id="PF00931"/>
    </source>
</evidence>
<dbReference type="EMBL" id="BKCJ010007147">
    <property type="protein sequence ID" value="GEU75774.1"/>
    <property type="molecule type" value="Genomic_DNA"/>
</dbReference>
<dbReference type="InterPro" id="IPR002182">
    <property type="entry name" value="NB-ARC"/>
</dbReference>
<protein>
    <submittedName>
        <fullName evidence="5">NB-ARC domains-containing protein</fullName>
    </submittedName>
</protein>